<dbReference type="RefSeq" id="XP_060440921.1">
    <property type="nucleotide sequence ID" value="XM_060581387.1"/>
</dbReference>
<keyword evidence="2" id="KW-0812">Transmembrane</keyword>
<evidence type="ECO:0000313" key="4">
    <source>
        <dbReference type="Proteomes" id="UP001243989"/>
    </source>
</evidence>
<keyword evidence="2" id="KW-0472">Membrane</keyword>
<dbReference type="EMBL" id="JAHMHQ010000022">
    <property type="protein sequence ID" value="KAK1624926.1"/>
    <property type="molecule type" value="Genomic_DNA"/>
</dbReference>
<dbReference type="AlphaFoldDB" id="A0AAI9ZI62"/>
<sequence>MRDRLGEAKKEKKKKKLEERGLTARDKARGSVRCCHFSSLRGTIPICHRHTESDRTWRSCIQFEQHAKQMVNVPFVSRRSWSETRDGATPIPLLNLKKKLQEIPNRLGPKHRLERGNVVRPPPPVSVGWMARKKDVSGQLDNSDSGVFSLLSWSLPCHRVPRSNAWPRLLGPPMRPNIPYSFLSFLFLINMLFLFLPVIFTGRPVVINVSVSHCQPPAFSFI</sequence>
<evidence type="ECO:0000313" key="3">
    <source>
        <dbReference type="EMBL" id="KAK1624926.1"/>
    </source>
</evidence>
<name>A0AAI9ZI62_9PEZI</name>
<accession>A0AAI9ZI62</accession>
<evidence type="ECO:0000256" key="1">
    <source>
        <dbReference type="SAM" id="MobiDB-lite"/>
    </source>
</evidence>
<feature type="transmembrane region" description="Helical" evidence="2">
    <location>
        <begin position="178"/>
        <end position="200"/>
    </location>
</feature>
<organism evidence="3 4">
    <name type="scientific">Colletotrichum phormii</name>
    <dbReference type="NCBI Taxonomy" id="359342"/>
    <lineage>
        <taxon>Eukaryota</taxon>
        <taxon>Fungi</taxon>
        <taxon>Dikarya</taxon>
        <taxon>Ascomycota</taxon>
        <taxon>Pezizomycotina</taxon>
        <taxon>Sordariomycetes</taxon>
        <taxon>Hypocreomycetidae</taxon>
        <taxon>Glomerellales</taxon>
        <taxon>Glomerellaceae</taxon>
        <taxon>Colletotrichum</taxon>
        <taxon>Colletotrichum acutatum species complex</taxon>
    </lineage>
</organism>
<dbReference type="GeneID" id="85466249"/>
<keyword evidence="4" id="KW-1185">Reference proteome</keyword>
<protein>
    <submittedName>
        <fullName evidence="3">Uncharacterized protein</fullName>
    </submittedName>
</protein>
<feature type="region of interest" description="Disordered" evidence="1">
    <location>
        <begin position="1"/>
        <end position="24"/>
    </location>
</feature>
<evidence type="ECO:0000256" key="2">
    <source>
        <dbReference type="SAM" id="Phobius"/>
    </source>
</evidence>
<proteinExistence type="predicted"/>
<dbReference type="Proteomes" id="UP001243989">
    <property type="component" value="Unassembled WGS sequence"/>
</dbReference>
<keyword evidence="2" id="KW-1133">Transmembrane helix</keyword>
<gene>
    <name evidence="3" type="ORF">BDP81DRAFT_103112</name>
</gene>
<comment type="caution">
    <text evidence="3">The sequence shown here is derived from an EMBL/GenBank/DDBJ whole genome shotgun (WGS) entry which is preliminary data.</text>
</comment>
<reference evidence="3" key="1">
    <citation type="submission" date="2021-06" db="EMBL/GenBank/DDBJ databases">
        <title>Comparative genomics, transcriptomics and evolutionary studies reveal genomic signatures of adaptation to plant cell wall in hemibiotrophic fungi.</title>
        <authorList>
            <consortium name="DOE Joint Genome Institute"/>
            <person name="Baroncelli R."/>
            <person name="Diaz J.F."/>
            <person name="Benocci T."/>
            <person name="Peng M."/>
            <person name="Battaglia E."/>
            <person name="Haridas S."/>
            <person name="Andreopoulos W."/>
            <person name="Labutti K."/>
            <person name="Pangilinan J."/>
            <person name="Floch G.L."/>
            <person name="Makela M.R."/>
            <person name="Henrissat B."/>
            <person name="Grigoriev I.V."/>
            <person name="Crouch J.A."/>
            <person name="De Vries R.P."/>
            <person name="Sukno S.A."/>
            <person name="Thon M.R."/>
        </authorList>
    </citation>
    <scope>NUCLEOTIDE SEQUENCE</scope>
    <source>
        <strain evidence="3">CBS 102054</strain>
    </source>
</reference>